<evidence type="ECO:0000313" key="2">
    <source>
        <dbReference type="Proteomes" id="UP000186817"/>
    </source>
</evidence>
<proteinExistence type="predicted"/>
<gene>
    <name evidence="1" type="ORF">AK812_SmicGene18582</name>
</gene>
<name>A0A1Q9DUP0_SYMMI</name>
<sequence>MKGGSPGPWLCWLSFGFASVADWPTYLEGPGNQIPSYFNFDCVGLTQTFQWDLLHLSWENQDNGTLVWWQFEDAWRMQGRVGAERVLWETETECPIGVLHLLLLETMSLMDMHEEAAGRVESVELPSGEYLEALYGPDSFDQSPVDAAQLCFLREHFQDLLGRVSWYFVALSRWQVFEVMYRHFALLVSRWRALKAHCMLGWETKDPVAWPELREAMLTFVAGLGPEKSLPAETQLSTLGNLVLGRPSGEFELLKQECPCGVLSASQYLAYASIFQYTRRFEDVAALIQELLVFTPLEHFGDPADWPVIQMFRIIADVGVGRFIQYDQYSKRKGRFTDLSPEVKAALNPFGSSDEARRFVPFFHRTLT</sequence>
<accession>A0A1Q9DUP0</accession>
<organism evidence="1 2">
    <name type="scientific">Symbiodinium microadriaticum</name>
    <name type="common">Dinoflagellate</name>
    <name type="synonym">Zooxanthella microadriatica</name>
    <dbReference type="NCBI Taxonomy" id="2951"/>
    <lineage>
        <taxon>Eukaryota</taxon>
        <taxon>Sar</taxon>
        <taxon>Alveolata</taxon>
        <taxon>Dinophyceae</taxon>
        <taxon>Suessiales</taxon>
        <taxon>Symbiodiniaceae</taxon>
        <taxon>Symbiodinium</taxon>
    </lineage>
</organism>
<evidence type="ECO:0000313" key="1">
    <source>
        <dbReference type="EMBL" id="OLP98903.1"/>
    </source>
</evidence>
<dbReference type="EMBL" id="LSRX01000381">
    <property type="protein sequence ID" value="OLP98903.1"/>
    <property type="molecule type" value="Genomic_DNA"/>
</dbReference>
<reference evidence="1 2" key="1">
    <citation type="submission" date="2016-02" db="EMBL/GenBank/DDBJ databases">
        <title>Genome analysis of coral dinoflagellate symbionts highlights evolutionary adaptations to a symbiotic lifestyle.</title>
        <authorList>
            <person name="Aranda M."/>
            <person name="Li Y."/>
            <person name="Liew Y.J."/>
            <person name="Baumgarten S."/>
            <person name="Simakov O."/>
            <person name="Wilson M."/>
            <person name="Piel J."/>
            <person name="Ashoor H."/>
            <person name="Bougouffa S."/>
            <person name="Bajic V.B."/>
            <person name="Ryu T."/>
            <person name="Ravasi T."/>
            <person name="Bayer T."/>
            <person name="Micklem G."/>
            <person name="Kim H."/>
            <person name="Bhak J."/>
            <person name="Lajeunesse T.C."/>
            <person name="Voolstra C.R."/>
        </authorList>
    </citation>
    <scope>NUCLEOTIDE SEQUENCE [LARGE SCALE GENOMIC DNA]</scope>
    <source>
        <strain evidence="1 2">CCMP2467</strain>
    </source>
</reference>
<keyword evidence="2" id="KW-1185">Reference proteome</keyword>
<dbReference type="Proteomes" id="UP000186817">
    <property type="component" value="Unassembled WGS sequence"/>
</dbReference>
<dbReference type="OrthoDB" id="406585at2759"/>
<protein>
    <submittedName>
        <fullName evidence="1">Uncharacterized protein</fullName>
    </submittedName>
</protein>
<dbReference type="AlphaFoldDB" id="A0A1Q9DUP0"/>
<comment type="caution">
    <text evidence="1">The sequence shown here is derived from an EMBL/GenBank/DDBJ whole genome shotgun (WGS) entry which is preliminary data.</text>
</comment>